<dbReference type="AlphaFoldDB" id="A0A318L4D9"/>
<evidence type="ECO:0000313" key="2">
    <source>
        <dbReference type="EMBL" id="PXX80333.1"/>
    </source>
</evidence>
<dbReference type="PANTHER" id="PTHR34404">
    <property type="entry name" value="REGULATORY PROTEIN, FMDB FAMILY"/>
    <property type="match status" value="1"/>
</dbReference>
<name>A0A318L4D9_9NEIS</name>
<accession>A0A318L4D9</accession>
<dbReference type="RefSeq" id="WP_110390024.1">
    <property type="nucleotide sequence ID" value="NZ_CALCOA010000096.1"/>
</dbReference>
<protein>
    <submittedName>
        <fullName evidence="2">Putative FmdB family regulatory protein</fullName>
    </submittedName>
</protein>
<evidence type="ECO:0000259" key="1">
    <source>
        <dbReference type="SMART" id="SM00834"/>
    </source>
</evidence>
<evidence type="ECO:0000313" key="3">
    <source>
        <dbReference type="Proteomes" id="UP000247555"/>
    </source>
</evidence>
<feature type="domain" description="Putative regulatory protein FmdB zinc ribbon" evidence="1">
    <location>
        <begin position="1"/>
        <end position="42"/>
    </location>
</feature>
<proteinExistence type="predicted"/>
<gene>
    <name evidence="2" type="ORF">DFR34_104108</name>
</gene>
<dbReference type="NCBIfam" id="TIGR02605">
    <property type="entry name" value="CxxC_CxxC_SSSS"/>
    <property type="match status" value="1"/>
</dbReference>
<reference evidence="2 3" key="1">
    <citation type="submission" date="2018-05" db="EMBL/GenBank/DDBJ databases">
        <title>Genomic Encyclopedia of Type Strains, Phase IV (KMG-IV): sequencing the most valuable type-strain genomes for metagenomic binning, comparative biology and taxonomic classification.</title>
        <authorList>
            <person name="Goeker M."/>
        </authorList>
    </citation>
    <scope>NUCLEOTIDE SEQUENCE [LARGE SCALE GENOMIC DNA]</scope>
    <source>
        <strain evidence="2 3">DSM 29661</strain>
    </source>
</reference>
<organism evidence="2 3">
    <name type="scientific">Rivihabitans pingtungensis</name>
    <dbReference type="NCBI Taxonomy" id="1054498"/>
    <lineage>
        <taxon>Bacteria</taxon>
        <taxon>Pseudomonadati</taxon>
        <taxon>Pseudomonadota</taxon>
        <taxon>Betaproteobacteria</taxon>
        <taxon>Neisseriales</taxon>
        <taxon>Aquaspirillaceae</taxon>
        <taxon>Rivihabitans</taxon>
    </lineage>
</organism>
<dbReference type="OrthoDB" id="9813321at2"/>
<dbReference type="InterPro" id="IPR013429">
    <property type="entry name" value="Regulatory_FmdB_Zinc_ribbon"/>
</dbReference>
<dbReference type="EMBL" id="QJKI01000004">
    <property type="protein sequence ID" value="PXX80333.1"/>
    <property type="molecule type" value="Genomic_DNA"/>
</dbReference>
<comment type="caution">
    <text evidence="2">The sequence shown here is derived from an EMBL/GenBank/DDBJ whole genome shotgun (WGS) entry which is preliminary data.</text>
</comment>
<dbReference type="PANTHER" id="PTHR34404:SF2">
    <property type="entry name" value="CONSERVED SERINE RICH PROTEIN"/>
    <property type="match status" value="1"/>
</dbReference>
<dbReference type="Pfam" id="PF09723">
    <property type="entry name" value="Zn_ribbon_8"/>
    <property type="match status" value="1"/>
</dbReference>
<sequence length="81" mass="8552">MPIYEYRCEDCGQVKEHLQKLSDAPIAECPACGGSHYTKLLSAGGFQLKGSGWYATDFKHSQKKPELPPCAASGCGGGCAA</sequence>
<dbReference type="Proteomes" id="UP000247555">
    <property type="component" value="Unassembled WGS sequence"/>
</dbReference>
<keyword evidence="3" id="KW-1185">Reference proteome</keyword>
<dbReference type="SMART" id="SM00834">
    <property type="entry name" value="CxxC_CXXC_SSSS"/>
    <property type="match status" value="1"/>
</dbReference>